<dbReference type="Gene3D" id="3.90.1310.10">
    <property type="entry name" value="Penicillin-binding protein 2a (Domain 2)"/>
    <property type="match status" value="1"/>
</dbReference>
<evidence type="ECO:0000256" key="1">
    <source>
        <dbReference type="ARBA" id="ARBA00004370"/>
    </source>
</evidence>
<comment type="similarity">
    <text evidence="3">Belongs to the transpeptidase family.</text>
</comment>
<dbReference type="PANTHER" id="PTHR30627:SF25">
    <property type="entry name" value="PENICILLIN-BINDING PROTEIN 3"/>
    <property type="match status" value="1"/>
</dbReference>
<accession>A0A4Y8ITJ8</accession>
<dbReference type="EC" id="3.4.16.4" evidence="4"/>
<feature type="domain" description="Penicillin-binding protein dimerisation" evidence="8">
    <location>
        <begin position="167"/>
        <end position="321"/>
    </location>
</feature>
<dbReference type="UniPathway" id="UPA00219"/>
<dbReference type="InterPro" id="IPR032710">
    <property type="entry name" value="NTF2-like_dom_sf"/>
</dbReference>
<dbReference type="PANTHER" id="PTHR30627">
    <property type="entry name" value="PEPTIDOGLYCAN D,D-TRANSPEPTIDASE"/>
    <property type="match status" value="1"/>
</dbReference>
<dbReference type="Pfam" id="PF03717">
    <property type="entry name" value="PBP_dimer"/>
    <property type="match status" value="1"/>
</dbReference>
<sequence>MLATLLIVACTEKEDEKPEYTNPNDYVKEYVQLWNEQNFERMYSDYLSDYVKQNFSHEDYVERYNHLYDVLEVENLSINIIESKDFTEEELKTLQKHEIPISISYDTLAGSVAYKKTIQLNKLINEEQMEEGEIQLDPRSPWLIEWDPSFILPNLEPGDEVRLTTLPTKRGEIVDRNGELLATQGEVYEIGVVLERFNEQASLSKLAKSLNISEEYIKNQYEQSWVQPQHFVPLKKFSLKDQDIVSQAVAIEGVTSRVTVDRIYPYGEVAAHLIGYIGKITSEELEELKSRGYSAQDRLGKRGLEELYENKLRGQKGREIFIEKKDQSTYTVAKVSPIPGENIELSVDIKVQEKLYNLLKEDKGTASIINPSTGELISQVSFPAFDPNKFILGQSQEEYSALVKDESQPMINRFATTYSPGSTMKVLSTIIGLNNNQLEPNKTHTIKGKKWQNDGSWGDYYVTRLYDQDTEVDLESAYKYSDNIYFAKLGTSIGQQAFEKGLQKLGFGESIPFEYPVLTSQISNSGKLDREVLLADTAYGQGQLLVNIVHLTSIYGGIVNNGDVMTPTLLSNDNQSVWLSDIVNDDQAQLIQNLLRKVVSEGTAQDININNKQIAGKTGTAELKSSHEVEDGVENGIFVSYDQNNPDQIIGVIIEGVEDSGGSSYVVNKVEQFYESN</sequence>
<dbReference type="AlphaFoldDB" id="A0A4Y8ITJ8"/>
<evidence type="ECO:0000313" key="11">
    <source>
        <dbReference type="Proteomes" id="UP000297975"/>
    </source>
</evidence>
<evidence type="ECO:0000256" key="5">
    <source>
        <dbReference type="ARBA" id="ARBA00023136"/>
    </source>
</evidence>
<dbReference type="Gene3D" id="3.40.710.10">
    <property type="entry name" value="DD-peptidase/beta-lactamase superfamily"/>
    <property type="match status" value="1"/>
</dbReference>
<dbReference type="SUPFAM" id="SSF56601">
    <property type="entry name" value="beta-lactamase/transpeptidase-like"/>
    <property type="match status" value="1"/>
</dbReference>
<dbReference type="Pfam" id="PF05223">
    <property type="entry name" value="MecA_N"/>
    <property type="match status" value="1"/>
</dbReference>
<evidence type="ECO:0000256" key="2">
    <source>
        <dbReference type="ARBA" id="ARBA00004752"/>
    </source>
</evidence>
<dbReference type="GO" id="GO:0005886">
    <property type="term" value="C:plasma membrane"/>
    <property type="evidence" value="ECO:0007669"/>
    <property type="project" value="TreeGrafter"/>
</dbReference>
<dbReference type="InterPro" id="IPR036138">
    <property type="entry name" value="PBP_dimer_sf"/>
</dbReference>
<evidence type="ECO:0000259" key="9">
    <source>
        <dbReference type="Pfam" id="PF05223"/>
    </source>
</evidence>
<evidence type="ECO:0000259" key="8">
    <source>
        <dbReference type="Pfam" id="PF03717"/>
    </source>
</evidence>
<evidence type="ECO:0000256" key="6">
    <source>
        <dbReference type="ARBA" id="ARBA00034000"/>
    </source>
</evidence>
<organism evidence="10 11">
    <name type="scientific">Filobacillus milosensis</name>
    <dbReference type="NCBI Taxonomy" id="94137"/>
    <lineage>
        <taxon>Bacteria</taxon>
        <taxon>Bacillati</taxon>
        <taxon>Bacillota</taxon>
        <taxon>Bacilli</taxon>
        <taxon>Bacillales</taxon>
        <taxon>Bacillaceae</taxon>
        <taxon>Filobacillus</taxon>
    </lineage>
</organism>
<dbReference type="SUPFAM" id="SSF54427">
    <property type="entry name" value="NTF2-like"/>
    <property type="match status" value="1"/>
</dbReference>
<gene>
    <name evidence="10" type="ORF">E3U55_04250</name>
</gene>
<dbReference type="GO" id="GO:0009002">
    <property type="term" value="F:serine-type D-Ala-D-Ala carboxypeptidase activity"/>
    <property type="evidence" value="ECO:0007669"/>
    <property type="project" value="UniProtKB-EC"/>
</dbReference>
<name>A0A4Y8ITJ8_9BACI</name>
<feature type="domain" description="Penicillin-binding protein transpeptidase" evidence="7">
    <location>
        <begin position="364"/>
        <end position="666"/>
    </location>
</feature>
<dbReference type="GO" id="GO:0071972">
    <property type="term" value="F:peptidoglycan L,D-transpeptidase activity"/>
    <property type="evidence" value="ECO:0007669"/>
    <property type="project" value="TreeGrafter"/>
</dbReference>
<dbReference type="Gene3D" id="3.30.1390.30">
    <property type="entry name" value="Penicillin-binding protein 2a, domain 3"/>
    <property type="match status" value="1"/>
</dbReference>
<dbReference type="GO" id="GO:0009252">
    <property type="term" value="P:peptidoglycan biosynthetic process"/>
    <property type="evidence" value="ECO:0007669"/>
    <property type="project" value="UniProtKB-UniPathway"/>
</dbReference>
<evidence type="ECO:0000256" key="3">
    <source>
        <dbReference type="ARBA" id="ARBA00007171"/>
    </source>
</evidence>
<dbReference type="EMBL" id="SOPW01000003">
    <property type="protein sequence ID" value="TFB24031.1"/>
    <property type="molecule type" value="Genomic_DNA"/>
</dbReference>
<dbReference type="InterPro" id="IPR001460">
    <property type="entry name" value="PCN-bd_Tpept"/>
</dbReference>
<proteinExistence type="inferred from homology"/>
<comment type="catalytic activity">
    <reaction evidence="6">
        <text>Preferential cleavage: (Ac)2-L-Lys-D-Ala-|-D-Ala. Also transpeptidation of peptidyl-alanyl moieties that are N-acyl substituents of D-alanine.</text>
        <dbReference type="EC" id="3.4.16.4"/>
    </reaction>
</comment>
<dbReference type="GO" id="GO:0071555">
    <property type="term" value="P:cell wall organization"/>
    <property type="evidence" value="ECO:0007669"/>
    <property type="project" value="TreeGrafter"/>
</dbReference>
<feature type="domain" description="NTF2-like N-terminal transpeptidase" evidence="9">
    <location>
        <begin position="23"/>
        <end position="158"/>
    </location>
</feature>
<dbReference type="GO" id="GO:0008658">
    <property type="term" value="F:penicillin binding"/>
    <property type="evidence" value="ECO:0007669"/>
    <property type="project" value="InterPro"/>
</dbReference>
<keyword evidence="11" id="KW-1185">Reference proteome</keyword>
<evidence type="ECO:0000256" key="4">
    <source>
        <dbReference type="ARBA" id="ARBA00012448"/>
    </source>
</evidence>
<comment type="caution">
    <text evidence="10">The sequence shown here is derived from an EMBL/GenBank/DDBJ whole genome shotgun (WGS) entry which is preliminary data.</text>
</comment>
<dbReference type="Proteomes" id="UP000297975">
    <property type="component" value="Unassembled WGS sequence"/>
</dbReference>
<comment type="pathway">
    <text evidence="2">Cell wall biogenesis; peptidoglycan biosynthesis.</text>
</comment>
<dbReference type="Pfam" id="PF00905">
    <property type="entry name" value="Transpeptidase"/>
    <property type="match status" value="1"/>
</dbReference>
<evidence type="ECO:0000259" key="7">
    <source>
        <dbReference type="Pfam" id="PF00905"/>
    </source>
</evidence>
<evidence type="ECO:0000313" key="10">
    <source>
        <dbReference type="EMBL" id="TFB24031.1"/>
    </source>
</evidence>
<protein>
    <recommendedName>
        <fullName evidence="4">serine-type D-Ala-D-Ala carboxypeptidase</fullName>
        <ecNumber evidence="4">3.4.16.4</ecNumber>
    </recommendedName>
</protein>
<comment type="subcellular location">
    <subcellularLocation>
        <location evidence="1">Membrane</location>
    </subcellularLocation>
</comment>
<dbReference type="SUPFAM" id="SSF56519">
    <property type="entry name" value="Penicillin binding protein dimerisation domain"/>
    <property type="match status" value="1"/>
</dbReference>
<dbReference type="InterPro" id="IPR005311">
    <property type="entry name" value="PBP_dimer"/>
</dbReference>
<keyword evidence="5" id="KW-0472">Membrane</keyword>
<dbReference type="InterPro" id="IPR050515">
    <property type="entry name" value="Beta-lactam/transpept"/>
</dbReference>
<dbReference type="OrthoDB" id="9766847at2"/>
<dbReference type="Gene3D" id="3.10.450.100">
    <property type="entry name" value="NTF2-like, domain 1"/>
    <property type="match status" value="1"/>
</dbReference>
<reference evidence="10 11" key="1">
    <citation type="submission" date="2019-03" db="EMBL/GenBank/DDBJ databases">
        <authorList>
            <person name="He R.-H."/>
        </authorList>
    </citation>
    <scope>NUCLEOTIDE SEQUENCE [LARGE SCALE GENOMIC DNA]</scope>
    <source>
        <strain evidence="11">SH 714</strain>
    </source>
</reference>
<dbReference type="GO" id="GO:0046677">
    <property type="term" value="P:response to antibiotic"/>
    <property type="evidence" value="ECO:0007669"/>
    <property type="project" value="InterPro"/>
</dbReference>
<dbReference type="InterPro" id="IPR007887">
    <property type="entry name" value="MecA_N"/>
</dbReference>
<dbReference type="InterPro" id="IPR012338">
    <property type="entry name" value="Beta-lactam/transpept-like"/>
</dbReference>